<reference evidence="2 3" key="1">
    <citation type="submission" date="2024-06" db="EMBL/GenBank/DDBJ databases">
        <title>The Natural Products Discovery Center: Release of the First 8490 Sequenced Strains for Exploring Actinobacteria Biosynthetic Diversity.</title>
        <authorList>
            <person name="Kalkreuter E."/>
            <person name="Kautsar S.A."/>
            <person name="Yang D."/>
            <person name="Bader C.D."/>
            <person name="Teijaro C.N."/>
            <person name="Fluegel L."/>
            <person name="Davis C.M."/>
            <person name="Simpson J.R."/>
            <person name="Lauterbach L."/>
            <person name="Steele A.D."/>
            <person name="Gui C."/>
            <person name="Meng S."/>
            <person name="Li G."/>
            <person name="Viehrig K."/>
            <person name="Ye F."/>
            <person name="Su P."/>
            <person name="Kiefer A.F."/>
            <person name="Nichols A."/>
            <person name="Cepeda A.J."/>
            <person name="Yan W."/>
            <person name="Fan B."/>
            <person name="Jiang Y."/>
            <person name="Adhikari A."/>
            <person name="Zheng C.-J."/>
            <person name="Schuster L."/>
            <person name="Cowan T.M."/>
            <person name="Smanski M.J."/>
            <person name="Chevrette M.G."/>
            <person name="De Carvalho L.P.S."/>
            <person name="Shen B."/>
        </authorList>
    </citation>
    <scope>NUCLEOTIDE SEQUENCE [LARGE SCALE GENOMIC DNA]</scope>
    <source>
        <strain evidence="2 3">NPDC019708</strain>
    </source>
</reference>
<gene>
    <name evidence="2" type="ORF">ABZ510_33620</name>
</gene>
<evidence type="ECO:0000313" key="2">
    <source>
        <dbReference type="EMBL" id="MEU1956777.1"/>
    </source>
</evidence>
<protein>
    <submittedName>
        <fullName evidence="2">DUF4238 domain-containing protein</fullName>
    </submittedName>
</protein>
<feature type="region of interest" description="Disordered" evidence="1">
    <location>
        <begin position="300"/>
        <end position="323"/>
    </location>
</feature>
<dbReference type="Pfam" id="PF14022">
    <property type="entry name" value="DUF4238"/>
    <property type="match status" value="1"/>
</dbReference>
<keyword evidence="3" id="KW-1185">Reference proteome</keyword>
<name>A0ABV2X117_9NOCA</name>
<dbReference type="Proteomes" id="UP001550628">
    <property type="component" value="Unassembled WGS sequence"/>
</dbReference>
<dbReference type="EMBL" id="JBEYBF010000045">
    <property type="protein sequence ID" value="MEU1956777.1"/>
    <property type="molecule type" value="Genomic_DNA"/>
</dbReference>
<proteinExistence type="predicted"/>
<dbReference type="RefSeq" id="WP_356959847.1">
    <property type="nucleotide sequence ID" value="NZ_JBEYBD010000037.1"/>
</dbReference>
<dbReference type="InterPro" id="IPR025332">
    <property type="entry name" value="DUF4238"/>
</dbReference>
<comment type="caution">
    <text evidence="2">The sequence shown here is derived from an EMBL/GenBank/DDBJ whole genome shotgun (WGS) entry which is preliminary data.</text>
</comment>
<organism evidence="2 3">
    <name type="scientific">Nocardia rhamnosiphila</name>
    <dbReference type="NCBI Taxonomy" id="426716"/>
    <lineage>
        <taxon>Bacteria</taxon>
        <taxon>Bacillati</taxon>
        <taxon>Actinomycetota</taxon>
        <taxon>Actinomycetes</taxon>
        <taxon>Mycobacteriales</taxon>
        <taxon>Nocardiaceae</taxon>
        <taxon>Nocardia</taxon>
    </lineage>
</organism>
<evidence type="ECO:0000256" key="1">
    <source>
        <dbReference type="SAM" id="MobiDB-lite"/>
    </source>
</evidence>
<sequence>MALDFLSVLASLRPFRHRWLGAAFIAKSKSQAWADTTKKQHYVPESYLKRWAIDGLVQPFQVDMRVAHPPQPPKEVGRARNLYTLPEYGATMDLPIRWVEKHLSRIEGLCAKHLDGLIDRDAGPVNNAVLLQDMSVFLGLQATRTISQRERHLAIINGPRAAKREFLKRTTPGAGPVEIYRRMQPHFSDPKHEAIRLMVEDVRNSVAPLLYRRNWAVYRTAAPVATCDDPVLFLDGPPFERSFSTGGMSAVVLYPLDPFHLLVMLRWDLHHRAPFLLDVEETASINLEIIASATRTSFERPGDNIGADHSVPPRDSEPELTDEAVQSLEPATALEYMFGRARRVSRWIEADTAPEWPVPRWYGSDTSSRV</sequence>
<evidence type="ECO:0000313" key="3">
    <source>
        <dbReference type="Proteomes" id="UP001550628"/>
    </source>
</evidence>
<accession>A0ABV2X117</accession>